<evidence type="ECO:0000313" key="1">
    <source>
        <dbReference type="EMBL" id="PMD12035.1"/>
    </source>
</evidence>
<keyword evidence="2" id="KW-1185">Reference proteome</keyword>
<dbReference type="OrthoDB" id="3200163at2759"/>
<accession>A0A2J6PDB1</accession>
<protein>
    <submittedName>
        <fullName evidence="1">Uncharacterized protein</fullName>
    </submittedName>
</protein>
<dbReference type="AlphaFoldDB" id="A0A2J6PDB1"/>
<dbReference type="Proteomes" id="UP000235672">
    <property type="component" value="Unassembled WGS sequence"/>
</dbReference>
<dbReference type="EMBL" id="KZ613572">
    <property type="protein sequence ID" value="PMD12035.1"/>
    <property type="molecule type" value="Genomic_DNA"/>
</dbReference>
<proteinExistence type="predicted"/>
<evidence type="ECO:0000313" key="2">
    <source>
        <dbReference type="Proteomes" id="UP000235672"/>
    </source>
</evidence>
<name>A0A2J6PDB1_9HELO</name>
<sequence>MRMGVWCSFIQQGFTTFQPPPKPKLRVFNVIEPSAEIVKACIAGDLPRARWLFATGLASPFDRVWSEIPLLEFIMVRIISTVKTKFKDRISPQHLPKLVAIFRELVGHGLDPGIPRLNIDKFGRSPLAPLAPLASDYLQDSECLVDLARVIVKYSSQDPFSDLNLDEFVWRGKFAGIQIPIYSFLSRQEEWLVTWAADDKLRQKFDNTIFEAFISRGFGGASSCYFGEHMEEILRFDTNPLIIVPPEKQYGVHIDYFGILEKIINRDKEERERKTLYPEYRWPRLSTRLGEAVAAYIRFCKEEITIIKIIKYKI</sequence>
<reference evidence="1 2" key="1">
    <citation type="submission" date="2016-05" db="EMBL/GenBank/DDBJ databases">
        <title>A degradative enzymes factory behind the ericoid mycorrhizal symbiosis.</title>
        <authorList>
            <consortium name="DOE Joint Genome Institute"/>
            <person name="Martino E."/>
            <person name="Morin E."/>
            <person name="Grelet G."/>
            <person name="Kuo A."/>
            <person name="Kohler A."/>
            <person name="Daghino S."/>
            <person name="Barry K."/>
            <person name="Choi C."/>
            <person name="Cichocki N."/>
            <person name="Clum A."/>
            <person name="Copeland A."/>
            <person name="Hainaut M."/>
            <person name="Haridas S."/>
            <person name="Labutti K."/>
            <person name="Lindquist E."/>
            <person name="Lipzen A."/>
            <person name="Khouja H.-R."/>
            <person name="Murat C."/>
            <person name="Ohm R."/>
            <person name="Olson A."/>
            <person name="Spatafora J."/>
            <person name="Veneault-Fourrey C."/>
            <person name="Henrissat B."/>
            <person name="Grigoriev I."/>
            <person name="Martin F."/>
            <person name="Perotto S."/>
        </authorList>
    </citation>
    <scope>NUCLEOTIDE SEQUENCE [LARGE SCALE GENOMIC DNA]</scope>
    <source>
        <strain evidence="1 2">UAMH 7357</strain>
    </source>
</reference>
<organism evidence="1 2">
    <name type="scientific">Hyaloscypha hepaticicola</name>
    <dbReference type="NCBI Taxonomy" id="2082293"/>
    <lineage>
        <taxon>Eukaryota</taxon>
        <taxon>Fungi</taxon>
        <taxon>Dikarya</taxon>
        <taxon>Ascomycota</taxon>
        <taxon>Pezizomycotina</taxon>
        <taxon>Leotiomycetes</taxon>
        <taxon>Helotiales</taxon>
        <taxon>Hyaloscyphaceae</taxon>
        <taxon>Hyaloscypha</taxon>
    </lineage>
</organism>
<gene>
    <name evidence="1" type="ORF">NA56DRAFT_715902</name>
</gene>